<dbReference type="RefSeq" id="WP_283345285.1">
    <property type="nucleotide sequence ID" value="NZ_JASHIF010000012.1"/>
</dbReference>
<sequence>MLKRLFFLLFPVSVYAQTEIPLNDLSQFQKPSANWSIEGQIVGTPQGEALVTTPGKGILVNTLKAAKYQRTDDLVFALEHGDIRLSLDYMIPKGSNSGIYLQSRYEIQILDSWLKLRPSDGDAGAIYHRWDESRGAGKEGYEGHPPRQNAIKAPGLWNHIEIDFQAPKFDANGKKIANAKFVKITLNGVLLHENVELLGVTRGAVSTQETSKAPLMIQGDHGQVAFKNIRYEVFDKPLVQMGTAEYAYYKGKLADLKVKDQKPEVTGTTKEPSMKLAQAKSDFLLRFDGTITIPEKDTYTFTTNWTGTGALLVDNDTITTGSHWYNEDVQGKRTLSAGVHKYTLYYAKDFGWGPRALGCFVERVGTHRQSITERTSLPEPEATPLVEITIDQEPKLQRSFVVYNNRKKTHAISVGLPGGLNFSYDLNQGGFLECWRGKFLDATQMWHDRGEPQTAAPMGVTVQSNGKFPLAFIASANASFPDSLNKTELKYKGYQLVKQENGVAYPVFTYEYNGLSIKDQTIGSAKNEGLVRRLQIGGNAISSQPLYALVAEGEVIKNVGKNLYAINNQTYYVELLGETANQQAVVRQSNGKTQLLIPVSGLKEVSYQVTF</sequence>
<protein>
    <submittedName>
        <fullName evidence="4">DUF1080 domain-containing protein</fullName>
    </submittedName>
</protein>
<dbReference type="InterPro" id="IPR010496">
    <property type="entry name" value="AL/BT2_dom"/>
</dbReference>
<feature type="signal peptide" evidence="1">
    <location>
        <begin position="1"/>
        <end position="16"/>
    </location>
</feature>
<dbReference type="Gene3D" id="2.60.120.560">
    <property type="entry name" value="Exo-inulinase, domain 1"/>
    <property type="match status" value="1"/>
</dbReference>
<dbReference type="Pfam" id="PF06439">
    <property type="entry name" value="3keto-disac_hyd"/>
    <property type="match status" value="1"/>
</dbReference>
<name>A0ABT6YAM9_9BACT</name>
<dbReference type="Pfam" id="PF07691">
    <property type="entry name" value="PA14"/>
    <property type="match status" value="1"/>
</dbReference>
<dbReference type="InterPro" id="IPR011658">
    <property type="entry name" value="PA14_dom"/>
</dbReference>
<evidence type="ECO:0000256" key="1">
    <source>
        <dbReference type="SAM" id="SignalP"/>
    </source>
</evidence>
<dbReference type="EMBL" id="JASHIF010000012">
    <property type="protein sequence ID" value="MDI9860644.1"/>
    <property type="molecule type" value="Genomic_DNA"/>
</dbReference>
<evidence type="ECO:0000313" key="5">
    <source>
        <dbReference type="Proteomes" id="UP001236507"/>
    </source>
</evidence>
<reference evidence="4 5" key="1">
    <citation type="submission" date="2023-05" db="EMBL/GenBank/DDBJ databases">
        <title>Novel species of genus Flectobacillus isolated from stream in China.</title>
        <authorList>
            <person name="Lu H."/>
        </authorList>
    </citation>
    <scope>NUCLEOTIDE SEQUENCE [LARGE SCALE GENOMIC DNA]</scope>
    <source>
        <strain evidence="4 5">KCTC 42575</strain>
    </source>
</reference>
<comment type="caution">
    <text evidence="4">The sequence shown here is derived from an EMBL/GenBank/DDBJ whole genome shotgun (WGS) entry which is preliminary data.</text>
</comment>
<keyword evidence="5" id="KW-1185">Reference proteome</keyword>
<organism evidence="4 5">
    <name type="scientific">Flectobacillus roseus</name>
    <dbReference type="NCBI Taxonomy" id="502259"/>
    <lineage>
        <taxon>Bacteria</taxon>
        <taxon>Pseudomonadati</taxon>
        <taxon>Bacteroidota</taxon>
        <taxon>Cytophagia</taxon>
        <taxon>Cytophagales</taxon>
        <taxon>Flectobacillaceae</taxon>
        <taxon>Flectobacillus</taxon>
    </lineage>
</organism>
<keyword evidence="1" id="KW-0732">Signal</keyword>
<evidence type="ECO:0000259" key="3">
    <source>
        <dbReference type="Pfam" id="PF07691"/>
    </source>
</evidence>
<evidence type="ECO:0000259" key="2">
    <source>
        <dbReference type="Pfam" id="PF06439"/>
    </source>
</evidence>
<feature type="domain" description="3-keto-alpha-glucoside-1,2-lyase/3-keto-2-hydroxy-glucal hydratase" evidence="2">
    <location>
        <begin position="55"/>
        <end position="230"/>
    </location>
</feature>
<dbReference type="Proteomes" id="UP001236507">
    <property type="component" value="Unassembled WGS sequence"/>
</dbReference>
<evidence type="ECO:0000313" key="4">
    <source>
        <dbReference type="EMBL" id="MDI9860644.1"/>
    </source>
</evidence>
<feature type="chain" id="PRO_5045289695" evidence="1">
    <location>
        <begin position="17"/>
        <end position="611"/>
    </location>
</feature>
<dbReference type="SUPFAM" id="SSF56988">
    <property type="entry name" value="Anthrax protective antigen"/>
    <property type="match status" value="1"/>
</dbReference>
<dbReference type="Gene3D" id="2.60.120.380">
    <property type="match status" value="1"/>
</dbReference>
<feature type="domain" description="PA14" evidence="3">
    <location>
        <begin position="247"/>
        <end position="318"/>
    </location>
</feature>
<gene>
    <name evidence="4" type="ORF">QM524_15620</name>
</gene>
<accession>A0ABT6YAM9</accession>
<proteinExistence type="predicted"/>